<feature type="signal peptide" evidence="1">
    <location>
        <begin position="1"/>
        <end position="20"/>
    </location>
</feature>
<evidence type="ECO:0000256" key="1">
    <source>
        <dbReference type="SAM" id="SignalP"/>
    </source>
</evidence>
<protein>
    <submittedName>
        <fullName evidence="2">DUF2380 domain-containing protein</fullName>
    </submittedName>
</protein>
<proteinExistence type="predicted"/>
<feature type="chain" id="PRO_5046515796" evidence="1">
    <location>
        <begin position="21"/>
        <end position="151"/>
    </location>
</feature>
<dbReference type="Proteomes" id="UP001589795">
    <property type="component" value="Unassembled WGS sequence"/>
</dbReference>
<keyword evidence="1" id="KW-0732">Signal</keyword>
<dbReference type="InterPro" id="IPR021698">
    <property type="entry name" value="DUF3280"/>
</dbReference>
<gene>
    <name evidence="2" type="ORF">ACFFIZ_14925</name>
</gene>
<sequence length="151" mass="16703">MRSVQMAALLWLGTLVPATAETLAIFPPKFLDTSHEVRDQSVDHQRRLDLLAETLNDELTPSVVIGRPQIAATCTPETTDCLLSLAHEAQAERSLFVVVQKTSTLIIQIFVTLVHSGTGQLIASPSLNFRGDTDESWHRAARFLARELQDL</sequence>
<organism evidence="2 3">
    <name type="scientific">Paracoccus rhizosphaerae</name>
    <dbReference type="NCBI Taxonomy" id="1133347"/>
    <lineage>
        <taxon>Bacteria</taxon>
        <taxon>Pseudomonadati</taxon>
        <taxon>Pseudomonadota</taxon>
        <taxon>Alphaproteobacteria</taxon>
        <taxon>Rhodobacterales</taxon>
        <taxon>Paracoccaceae</taxon>
        <taxon>Paracoccus</taxon>
    </lineage>
</organism>
<evidence type="ECO:0000313" key="3">
    <source>
        <dbReference type="Proteomes" id="UP001589795"/>
    </source>
</evidence>
<reference evidence="2 3" key="1">
    <citation type="submission" date="2024-09" db="EMBL/GenBank/DDBJ databases">
        <authorList>
            <person name="Sun Q."/>
            <person name="Mori K."/>
        </authorList>
    </citation>
    <scope>NUCLEOTIDE SEQUENCE [LARGE SCALE GENOMIC DNA]</scope>
    <source>
        <strain evidence="2 3">CCM 7904</strain>
    </source>
</reference>
<comment type="caution">
    <text evidence="2">The sequence shown here is derived from an EMBL/GenBank/DDBJ whole genome shotgun (WGS) entry which is preliminary data.</text>
</comment>
<evidence type="ECO:0000313" key="2">
    <source>
        <dbReference type="EMBL" id="MFC0201565.1"/>
    </source>
</evidence>
<dbReference type="Pfam" id="PF11684">
    <property type="entry name" value="DUF3280"/>
    <property type="match status" value="1"/>
</dbReference>
<dbReference type="EMBL" id="JBHLWQ010000137">
    <property type="protein sequence ID" value="MFC0201565.1"/>
    <property type="molecule type" value="Genomic_DNA"/>
</dbReference>
<accession>A0ABV6CLF3</accession>
<keyword evidence="3" id="KW-1185">Reference proteome</keyword>
<name>A0ABV6CLF3_9RHOB</name>
<dbReference type="RefSeq" id="WP_265506582.1">
    <property type="nucleotide sequence ID" value="NZ_JAOTBE010000014.1"/>
</dbReference>